<gene>
    <name evidence="1" type="ORF">CO666_03725</name>
</gene>
<sequence length="66" mass="7640">MIMRNAMPLFESSELASVTAQCEELLKKLQRGGVDAQTRLRREQRLRQLRAEQMRLEVQLGLGARQ</sequence>
<keyword evidence="2" id="KW-1185">Reference proteome</keyword>
<dbReference type="RefSeq" id="WP_097610796.1">
    <property type="nucleotide sequence ID" value="NZ_NWSV01000002.1"/>
</dbReference>
<protein>
    <submittedName>
        <fullName evidence="1">Uncharacterized protein</fullName>
    </submittedName>
</protein>
<proteinExistence type="predicted"/>
<organism evidence="1 2">
    <name type="scientific">Rhizobium chutanense</name>
    <dbReference type="NCBI Taxonomy" id="2035448"/>
    <lineage>
        <taxon>Bacteria</taxon>
        <taxon>Pseudomonadati</taxon>
        <taxon>Pseudomonadota</taxon>
        <taxon>Alphaproteobacteria</taxon>
        <taxon>Hyphomicrobiales</taxon>
        <taxon>Rhizobiaceae</taxon>
        <taxon>Rhizobium/Agrobacterium group</taxon>
        <taxon>Rhizobium</taxon>
    </lineage>
</organism>
<comment type="caution">
    <text evidence="1">The sequence shown here is derived from an EMBL/GenBank/DDBJ whole genome shotgun (WGS) entry which is preliminary data.</text>
</comment>
<evidence type="ECO:0000313" key="2">
    <source>
        <dbReference type="Proteomes" id="UP000220768"/>
    </source>
</evidence>
<evidence type="ECO:0000313" key="1">
    <source>
        <dbReference type="EMBL" id="PDT05724.1"/>
    </source>
</evidence>
<name>A0A2A6JH97_9HYPH</name>
<dbReference type="EMBL" id="NWSV01000002">
    <property type="protein sequence ID" value="PDT05724.1"/>
    <property type="molecule type" value="Genomic_DNA"/>
</dbReference>
<dbReference type="Proteomes" id="UP000220768">
    <property type="component" value="Unassembled WGS sequence"/>
</dbReference>
<dbReference type="AlphaFoldDB" id="A0A2A6JH97"/>
<accession>A0A2A6JH97</accession>
<reference evidence="1 2" key="1">
    <citation type="submission" date="2017-09" db="EMBL/GenBank/DDBJ databases">
        <title>Comparative genomics of rhizobia isolated from Phaseolus vulgaris in China.</title>
        <authorList>
            <person name="Tong W."/>
        </authorList>
    </citation>
    <scope>NUCLEOTIDE SEQUENCE [LARGE SCALE GENOMIC DNA]</scope>
    <source>
        <strain evidence="1 2">C5</strain>
    </source>
</reference>